<evidence type="ECO:0000313" key="1">
    <source>
        <dbReference type="EMBL" id="JAD31850.1"/>
    </source>
</evidence>
<reference evidence="1" key="2">
    <citation type="journal article" date="2015" name="Data Brief">
        <title>Shoot transcriptome of the giant reed, Arundo donax.</title>
        <authorList>
            <person name="Barrero R.A."/>
            <person name="Guerrero F.D."/>
            <person name="Moolhuijzen P."/>
            <person name="Goolsby J.A."/>
            <person name="Tidwell J."/>
            <person name="Bellgard S.E."/>
            <person name="Bellgard M.I."/>
        </authorList>
    </citation>
    <scope>NUCLEOTIDE SEQUENCE</scope>
    <source>
        <tissue evidence="1">Shoot tissue taken approximately 20 cm above the soil surface</tissue>
    </source>
</reference>
<dbReference type="EMBL" id="GBRH01266045">
    <property type="protein sequence ID" value="JAD31850.1"/>
    <property type="molecule type" value="Transcribed_RNA"/>
</dbReference>
<dbReference type="AlphaFoldDB" id="A0A0A8Z527"/>
<proteinExistence type="predicted"/>
<organism evidence="1">
    <name type="scientific">Arundo donax</name>
    <name type="common">Giant reed</name>
    <name type="synonym">Donax arundinaceus</name>
    <dbReference type="NCBI Taxonomy" id="35708"/>
    <lineage>
        <taxon>Eukaryota</taxon>
        <taxon>Viridiplantae</taxon>
        <taxon>Streptophyta</taxon>
        <taxon>Embryophyta</taxon>
        <taxon>Tracheophyta</taxon>
        <taxon>Spermatophyta</taxon>
        <taxon>Magnoliopsida</taxon>
        <taxon>Liliopsida</taxon>
        <taxon>Poales</taxon>
        <taxon>Poaceae</taxon>
        <taxon>PACMAD clade</taxon>
        <taxon>Arundinoideae</taxon>
        <taxon>Arundineae</taxon>
        <taxon>Arundo</taxon>
    </lineage>
</organism>
<name>A0A0A8Z527_ARUDO</name>
<protein>
    <submittedName>
        <fullName evidence="1">Uncharacterized protein</fullName>
    </submittedName>
</protein>
<reference evidence="1" key="1">
    <citation type="submission" date="2014-09" db="EMBL/GenBank/DDBJ databases">
        <authorList>
            <person name="Magalhaes I.L.F."/>
            <person name="Oliveira U."/>
            <person name="Santos F.R."/>
            <person name="Vidigal T.H.D.A."/>
            <person name="Brescovit A.D."/>
            <person name="Santos A.J."/>
        </authorList>
    </citation>
    <scope>NUCLEOTIDE SEQUENCE</scope>
    <source>
        <tissue evidence="1">Shoot tissue taken approximately 20 cm above the soil surface</tissue>
    </source>
</reference>
<accession>A0A0A8Z527</accession>
<sequence>MVCAPSPGPSSSPHHSR</sequence>